<dbReference type="InterPro" id="IPR036271">
    <property type="entry name" value="Tet_transcr_reg_TetR-rel_C_sf"/>
</dbReference>
<dbReference type="PANTHER" id="PTHR47506">
    <property type="entry name" value="TRANSCRIPTIONAL REGULATORY PROTEIN"/>
    <property type="match status" value="1"/>
</dbReference>
<keyword evidence="3" id="KW-0804">Transcription</keyword>
<dbReference type="Gene3D" id="1.10.357.10">
    <property type="entry name" value="Tetracycline Repressor, domain 2"/>
    <property type="match status" value="1"/>
</dbReference>
<keyword evidence="2 4" id="KW-0238">DNA-binding</keyword>
<gene>
    <name evidence="6" type="ORF">SAMN05421806_10644</name>
</gene>
<name>A0A1G9ALZ9_9ACTN</name>
<dbReference type="PANTHER" id="PTHR47506:SF6">
    <property type="entry name" value="HTH-TYPE TRANSCRIPTIONAL REPRESSOR NEMR"/>
    <property type="match status" value="1"/>
</dbReference>
<dbReference type="OrthoDB" id="326421at2"/>
<dbReference type="Pfam" id="PF00440">
    <property type="entry name" value="TetR_N"/>
    <property type="match status" value="1"/>
</dbReference>
<evidence type="ECO:0000256" key="2">
    <source>
        <dbReference type="ARBA" id="ARBA00023125"/>
    </source>
</evidence>
<dbReference type="GO" id="GO:0003677">
    <property type="term" value="F:DNA binding"/>
    <property type="evidence" value="ECO:0007669"/>
    <property type="project" value="UniProtKB-UniRule"/>
</dbReference>
<dbReference type="InterPro" id="IPR001647">
    <property type="entry name" value="HTH_TetR"/>
</dbReference>
<feature type="DNA-binding region" description="H-T-H motif" evidence="4">
    <location>
        <begin position="45"/>
        <end position="64"/>
    </location>
</feature>
<dbReference type="InterPro" id="IPR009057">
    <property type="entry name" value="Homeodomain-like_sf"/>
</dbReference>
<dbReference type="EMBL" id="FNFF01000006">
    <property type="protein sequence ID" value="SDK28406.1"/>
    <property type="molecule type" value="Genomic_DNA"/>
</dbReference>
<accession>A0A1G9ALZ9</accession>
<evidence type="ECO:0000256" key="4">
    <source>
        <dbReference type="PROSITE-ProRule" id="PRU00335"/>
    </source>
</evidence>
<dbReference type="Proteomes" id="UP000199155">
    <property type="component" value="Unassembled WGS sequence"/>
</dbReference>
<keyword evidence="7" id="KW-1185">Reference proteome</keyword>
<proteinExistence type="predicted"/>
<organism evidence="6 7">
    <name type="scientific">Streptomyces indicus</name>
    <dbReference type="NCBI Taxonomy" id="417292"/>
    <lineage>
        <taxon>Bacteria</taxon>
        <taxon>Bacillati</taxon>
        <taxon>Actinomycetota</taxon>
        <taxon>Actinomycetes</taxon>
        <taxon>Kitasatosporales</taxon>
        <taxon>Streptomycetaceae</taxon>
        <taxon>Streptomyces</taxon>
    </lineage>
</organism>
<evidence type="ECO:0000256" key="1">
    <source>
        <dbReference type="ARBA" id="ARBA00023015"/>
    </source>
</evidence>
<dbReference type="RefSeq" id="WP_093611038.1">
    <property type="nucleotide sequence ID" value="NZ_FNFF01000006.1"/>
</dbReference>
<dbReference type="SUPFAM" id="SSF48498">
    <property type="entry name" value="Tetracyclin repressor-like, C-terminal domain"/>
    <property type="match status" value="1"/>
</dbReference>
<dbReference type="AlphaFoldDB" id="A0A1G9ALZ9"/>
<feature type="domain" description="HTH tetR-type" evidence="5">
    <location>
        <begin position="22"/>
        <end position="82"/>
    </location>
</feature>
<dbReference type="PROSITE" id="PS50977">
    <property type="entry name" value="HTH_TETR_2"/>
    <property type="match status" value="1"/>
</dbReference>
<sequence length="222" mass="23999">MSAQRTEETGAGARDGRVERGNRTRRLVLRHTVDIASVEGLEALSVGRIATELGLSKSGVFALFGSKEELQLSTIRAAARIFTDEVIVPVQDLPAGADKVWRLCASWLAYSQGRVFPGGCFFSGVFAEFDARVGAVHDALVRTQDAWLGQIEEYVQQAREAGELTPDTDAAQVAFELAALMEAANAHSVLHRDTRAYELARKGVVARLRAAAADPSFVRGLD</sequence>
<evidence type="ECO:0000256" key="3">
    <source>
        <dbReference type="ARBA" id="ARBA00023163"/>
    </source>
</evidence>
<evidence type="ECO:0000313" key="7">
    <source>
        <dbReference type="Proteomes" id="UP000199155"/>
    </source>
</evidence>
<dbReference type="SUPFAM" id="SSF46689">
    <property type="entry name" value="Homeodomain-like"/>
    <property type="match status" value="1"/>
</dbReference>
<dbReference type="STRING" id="417292.SAMN05421806_10644"/>
<evidence type="ECO:0000313" key="6">
    <source>
        <dbReference type="EMBL" id="SDK28406.1"/>
    </source>
</evidence>
<dbReference type="Gene3D" id="1.10.10.60">
    <property type="entry name" value="Homeodomain-like"/>
    <property type="match status" value="1"/>
</dbReference>
<dbReference type="InterPro" id="IPR011075">
    <property type="entry name" value="TetR_C"/>
</dbReference>
<dbReference type="Pfam" id="PF16925">
    <property type="entry name" value="TetR_C_13"/>
    <property type="match status" value="1"/>
</dbReference>
<keyword evidence="1" id="KW-0805">Transcription regulation</keyword>
<reference evidence="6 7" key="1">
    <citation type="submission" date="2016-10" db="EMBL/GenBank/DDBJ databases">
        <authorList>
            <person name="de Groot N.N."/>
        </authorList>
    </citation>
    <scope>NUCLEOTIDE SEQUENCE [LARGE SCALE GENOMIC DNA]</scope>
    <source>
        <strain evidence="6 7">CGMCC 4.5727</strain>
    </source>
</reference>
<protein>
    <submittedName>
        <fullName evidence="6">DNA-binding transcriptional regulator, AcrR family</fullName>
    </submittedName>
</protein>
<evidence type="ECO:0000259" key="5">
    <source>
        <dbReference type="PROSITE" id="PS50977"/>
    </source>
</evidence>